<evidence type="ECO:0000259" key="1">
    <source>
        <dbReference type="Pfam" id="PF12680"/>
    </source>
</evidence>
<dbReference type="PANTHER" id="PTHR41252">
    <property type="entry name" value="BLR2505 PROTEIN"/>
    <property type="match status" value="1"/>
</dbReference>
<name>A0A0W0YS17_9GAMM</name>
<reference evidence="2 3" key="1">
    <citation type="submission" date="2015-11" db="EMBL/GenBank/DDBJ databases">
        <title>Genomic analysis of 38 Legionella species identifies large and diverse effector repertoires.</title>
        <authorList>
            <person name="Burstein D."/>
            <person name="Amaro F."/>
            <person name="Zusman T."/>
            <person name="Lifshitz Z."/>
            <person name="Cohen O."/>
            <person name="Gilbert J.A."/>
            <person name="Pupko T."/>
            <person name="Shuman H.A."/>
            <person name="Segal G."/>
        </authorList>
    </citation>
    <scope>NUCLEOTIDE SEQUENCE [LARGE SCALE GENOMIC DNA]</scope>
    <source>
        <strain evidence="2 3">Mt.St.Helens-4</strain>
    </source>
</reference>
<dbReference type="eggNOG" id="COG3631">
    <property type="taxonomic scope" value="Bacteria"/>
</dbReference>
<dbReference type="EMBL" id="LNYV01000005">
    <property type="protein sequence ID" value="KTD59639.1"/>
    <property type="molecule type" value="Genomic_DNA"/>
</dbReference>
<dbReference type="Gene3D" id="3.10.450.50">
    <property type="match status" value="1"/>
</dbReference>
<dbReference type="Proteomes" id="UP000054621">
    <property type="component" value="Unassembled WGS sequence"/>
</dbReference>
<dbReference type="STRING" id="28087.Lsai_0550"/>
<dbReference type="PATRIC" id="fig|28087.4.peg.588"/>
<feature type="domain" description="SnoaL-like" evidence="1">
    <location>
        <begin position="44"/>
        <end position="151"/>
    </location>
</feature>
<dbReference type="InterPro" id="IPR037401">
    <property type="entry name" value="SnoaL-like"/>
</dbReference>
<protein>
    <submittedName>
        <fullName evidence="2">RNA polymerase factor sigma-70</fullName>
    </submittedName>
</protein>
<dbReference type="OrthoDB" id="8375282at2"/>
<dbReference type="PANTHER" id="PTHR41252:SF1">
    <property type="entry name" value="BLR2505 PROTEIN"/>
    <property type="match status" value="1"/>
</dbReference>
<evidence type="ECO:0000313" key="3">
    <source>
        <dbReference type="Proteomes" id="UP000054621"/>
    </source>
</evidence>
<organism evidence="2 3">
    <name type="scientific">Legionella sainthelensi</name>
    <dbReference type="NCBI Taxonomy" id="28087"/>
    <lineage>
        <taxon>Bacteria</taxon>
        <taxon>Pseudomonadati</taxon>
        <taxon>Pseudomonadota</taxon>
        <taxon>Gammaproteobacteria</taxon>
        <taxon>Legionellales</taxon>
        <taxon>Legionellaceae</taxon>
        <taxon>Legionella</taxon>
    </lineage>
</organism>
<gene>
    <name evidence="2" type="ORF">Lsai_0550</name>
</gene>
<comment type="caution">
    <text evidence="2">The sequence shown here is derived from an EMBL/GenBank/DDBJ whole genome shotgun (WGS) entry which is preliminary data.</text>
</comment>
<dbReference type="AlphaFoldDB" id="A0A0W0YS17"/>
<dbReference type="Pfam" id="PF12680">
    <property type="entry name" value="SnoaL_2"/>
    <property type="match status" value="1"/>
</dbReference>
<dbReference type="InterPro" id="IPR032710">
    <property type="entry name" value="NTF2-like_dom_sf"/>
</dbReference>
<proteinExistence type="predicted"/>
<dbReference type="RefSeq" id="WP_027272285.1">
    <property type="nucleotide sequence ID" value="NZ_CAAAJE010000037.1"/>
</dbReference>
<sequence>MIRKQTSNWTRNITLCFAMLFQVVTAHAYYIPKATQSESEVQIVQKYFEALATGDMALLDSLLSENIIWHQPGNGALSKTYYGKQEVFSLFGQFMKISENTFKIDEVKNIMANNFLVAATLHFSAHKSNGSRLSMDGVDLMKINNGQIVEVYLFSANQPEEDAFWKSETQLKH</sequence>
<evidence type="ECO:0000313" key="2">
    <source>
        <dbReference type="EMBL" id="KTD59639.1"/>
    </source>
</evidence>
<dbReference type="SUPFAM" id="SSF54427">
    <property type="entry name" value="NTF2-like"/>
    <property type="match status" value="1"/>
</dbReference>
<accession>A0A0W0YS17</accession>